<dbReference type="Pfam" id="PF01094">
    <property type="entry name" value="ANF_receptor"/>
    <property type="match status" value="1"/>
</dbReference>
<feature type="chain" id="PRO_5035895287" evidence="5">
    <location>
        <begin position="23"/>
        <end position="236"/>
    </location>
</feature>
<protein>
    <submittedName>
        <fullName evidence="7">ANF_receptor domain-containing protein</fullName>
    </submittedName>
</protein>
<keyword evidence="3" id="KW-1133">Transmembrane helix</keyword>
<name>A0A8R1E3U3_CAEJA</name>
<evidence type="ECO:0000256" key="2">
    <source>
        <dbReference type="ARBA" id="ARBA00022692"/>
    </source>
</evidence>
<dbReference type="EnsemblMetazoa" id="CJA19585.1">
    <property type="protein sequence ID" value="CJA19585.1"/>
    <property type="gene ID" value="WBGene00175156"/>
</dbReference>
<dbReference type="PANTHER" id="PTHR44755:SF10">
    <property type="entry name" value="RECEPTOR LIGAND BINDING REGION DOMAIN-CONTAINING PROTEIN"/>
    <property type="match status" value="1"/>
</dbReference>
<keyword evidence="2" id="KW-0812">Transmembrane</keyword>
<feature type="signal peptide" evidence="5">
    <location>
        <begin position="1"/>
        <end position="22"/>
    </location>
</feature>
<accession>A0A8R1E3U3</accession>
<dbReference type="Gene3D" id="3.40.50.2300">
    <property type="match status" value="1"/>
</dbReference>
<organism evidence="7 8">
    <name type="scientific">Caenorhabditis japonica</name>
    <dbReference type="NCBI Taxonomy" id="281687"/>
    <lineage>
        <taxon>Eukaryota</taxon>
        <taxon>Metazoa</taxon>
        <taxon>Ecdysozoa</taxon>
        <taxon>Nematoda</taxon>
        <taxon>Chromadorea</taxon>
        <taxon>Rhabditida</taxon>
        <taxon>Rhabditina</taxon>
        <taxon>Rhabditomorpha</taxon>
        <taxon>Rhabditoidea</taxon>
        <taxon>Rhabditidae</taxon>
        <taxon>Peloderinae</taxon>
        <taxon>Caenorhabditis</taxon>
    </lineage>
</organism>
<dbReference type="GO" id="GO:0016020">
    <property type="term" value="C:membrane"/>
    <property type="evidence" value="ECO:0007669"/>
    <property type="project" value="UniProtKB-SubCell"/>
</dbReference>
<keyword evidence="4" id="KW-0472">Membrane</keyword>
<dbReference type="GO" id="GO:0038023">
    <property type="term" value="F:signaling receptor activity"/>
    <property type="evidence" value="ECO:0007669"/>
    <property type="project" value="TreeGrafter"/>
</dbReference>
<dbReference type="AlphaFoldDB" id="A0A8R1E3U3"/>
<evidence type="ECO:0000256" key="1">
    <source>
        <dbReference type="ARBA" id="ARBA00004370"/>
    </source>
</evidence>
<evidence type="ECO:0000313" key="7">
    <source>
        <dbReference type="EnsemblMetazoa" id="CJA19585.1"/>
    </source>
</evidence>
<feature type="domain" description="Receptor ligand binding region" evidence="6">
    <location>
        <begin position="70"/>
        <end position="191"/>
    </location>
</feature>
<keyword evidence="5" id="KW-0732">Signal</keyword>
<dbReference type="PANTHER" id="PTHR44755">
    <property type="entry name" value="NATRIURETIC PEPTIDE RECEPTOR 3-RELATED"/>
    <property type="match status" value="1"/>
</dbReference>
<proteinExistence type="predicted"/>
<evidence type="ECO:0000256" key="3">
    <source>
        <dbReference type="ARBA" id="ARBA00022989"/>
    </source>
</evidence>
<evidence type="ECO:0000256" key="4">
    <source>
        <dbReference type="ARBA" id="ARBA00023136"/>
    </source>
</evidence>
<evidence type="ECO:0000313" key="8">
    <source>
        <dbReference type="Proteomes" id="UP000005237"/>
    </source>
</evidence>
<dbReference type="Proteomes" id="UP000005237">
    <property type="component" value="Unassembled WGS sequence"/>
</dbReference>
<comment type="subcellular location">
    <subcellularLocation>
        <location evidence="1">Membrane</location>
    </subcellularLocation>
</comment>
<dbReference type="GO" id="GO:0007165">
    <property type="term" value="P:signal transduction"/>
    <property type="evidence" value="ECO:0007669"/>
    <property type="project" value="TreeGrafter"/>
</dbReference>
<dbReference type="SUPFAM" id="SSF53822">
    <property type="entry name" value="Periplasmic binding protein-like I"/>
    <property type="match status" value="1"/>
</dbReference>
<evidence type="ECO:0000259" key="6">
    <source>
        <dbReference type="Pfam" id="PF01094"/>
    </source>
</evidence>
<reference evidence="7" key="2">
    <citation type="submission" date="2022-06" db="UniProtKB">
        <authorList>
            <consortium name="EnsemblMetazoa"/>
        </authorList>
    </citation>
    <scope>IDENTIFICATION</scope>
    <source>
        <strain evidence="7">DF5081</strain>
    </source>
</reference>
<dbReference type="GO" id="GO:0017046">
    <property type="term" value="F:peptide hormone binding"/>
    <property type="evidence" value="ECO:0007669"/>
    <property type="project" value="TreeGrafter"/>
</dbReference>
<dbReference type="InterPro" id="IPR028082">
    <property type="entry name" value="Peripla_BP_I"/>
</dbReference>
<sequence>MAMEQYGAILFSHFIFGSLIVAQQTSVNSKFEEISVEHPIHLVIPLPESDDFMNGKNPFLFSSHKVKPLADLALERVYQERILPNGSVNLIYRDSKLSDAIGPNVAVEQLLKKKLDCIIGYAYGYALAPVARMSPFWGNGIPIITPIGLTMSLDDKKEYQLMTRINSPYKVVSNAVSALFKSYDWKRHIFMFHHAKSPTIAVGECFLLMASLQHPLRTVSEIFKPRPVPSKLQSRK</sequence>
<keyword evidence="8" id="KW-1185">Reference proteome</keyword>
<dbReference type="InterPro" id="IPR001828">
    <property type="entry name" value="ANF_lig-bd_rcpt"/>
</dbReference>
<evidence type="ECO:0000256" key="5">
    <source>
        <dbReference type="SAM" id="SignalP"/>
    </source>
</evidence>
<dbReference type="InterPro" id="IPR052612">
    <property type="entry name" value="ANP_Clearance_Receptor"/>
</dbReference>
<reference evidence="8" key="1">
    <citation type="submission" date="2010-08" db="EMBL/GenBank/DDBJ databases">
        <authorList>
            <consortium name="Caenorhabditis japonica Sequencing Consortium"/>
            <person name="Wilson R.K."/>
        </authorList>
    </citation>
    <scope>NUCLEOTIDE SEQUENCE [LARGE SCALE GENOMIC DNA]</scope>
    <source>
        <strain evidence="8">DF5081</strain>
    </source>
</reference>